<feature type="region of interest" description="Disordered" evidence="7">
    <location>
        <begin position="513"/>
        <end position="583"/>
    </location>
</feature>
<feature type="binding site" evidence="6">
    <location>
        <position position="362"/>
    </location>
    <ligand>
        <name>S-adenosyl-L-methionine</name>
        <dbReference type="ChEBI" id="CHEBI:59789"/>
    </ligand>
</feature>
<comment type="caution">
    <text evidence="6">Lacks conserved residue(s) required for the propagation of feature annotation.</text>
</comment>
<feature type="binding site" evidence="6">
    <location>
        <begin position="279"/>
        <end position="285"/>
    </location>
    <ligand>
        <name>S-adenosyl-L-methionine</name>
        <dbReference type="ChEBI" id="CHEBI:59789"/>
    </ligand>
</feature>
<dbReference type="Pfam" id="PF21148">
    <property type="entry name" value="NSUN5_fdxn-like"/>
    <property type="match status" value="1"/>
</dbReference>
<keyword evidence="3 6" id="KW-0949">S-adenosyl-L-methionine</keyword>
<proteinExistence type="inferred from homology"/>
<dbReference type="GO" id="GO:0070475">
    <property type="term" value="P:rRNA base methylation"/>
    <property type="evidence" value="ECO:0007669"/>
    <property type="project" value="TreeGrafter"/>
</dbReference>
<dbReference type="Pfam" id="PF21153">
    <property type="entry name" value="NSUN5_N"/>
    <property type="match status" value="1"/>
</dbReference>
<dbReference type="SUPFAM" id="SSF53335">
    <property type="entry name" value="S-adenosyl-L-methionine-dependent methyltransferases"/>
    <property type="match status" value="1"/>
</dbReference>
<dbReference type="Gene3D" id="3.40.50.150">
    <property type="entry name" value="Vaccinia Virus protein VP39"/>
    <property type="match status" value="1"/>
</dbReference>
<dbReference type="PANTHER" id="PTHR22807:SF4">
    <property type="entry name" value="28S RRNA (CYTOSINE-C(5))-METHYLTRANSFERASE"/>
    <property type="match status" value="1"/>
</dbReference>
<dbReference type="InterPro" id="IPR023267">
    <property type="entry name" value="RCMT"/>
</dbReference>
<keyword evidence="1 6" id="KW-0489">Methyltransferase</keyword>
<name>A0A9W6X9R6_9STRA</name>
<evidence type="ECO:0000256" key="5">
    <source>
        <dbReference type="ARBA" id="ARBA00053002"/>
    </source>
</evidence>
<evidence type="ECO:0000256" key="3">
    <source>
        <dbReference type="ARBA" id="ARBA00022691"/>
    </source>
</evidence>
<evidence type="ECO:0000259" key="8">
    <source>
        <dbReference type="PROSITE" id="PS51686"/>
    </source>
</evidence>
<keyword evidence="4 6" id="KW-0694">RNA-binding</keyword>
<dbReference type="EMBL" id="BSXT01000798">
    <property type="protein sequence ID" value="GMF34219.1"/>
    <property type="molecule type" value="Genomic_DNA"/>
</dbReference>
<comment type="caution">
    <text evidence="9">The sequence shown here is derived from an EMBL/GenBank/DDBJ whole genome shotgun (WGS) entry which is preliminary data.</text>
</comment>
<dbReference type="Pfam" id="PF01189">
    <property type="entry name" value="Methyltr_RsmB-F"/>
    <property type="match status" value="1"/>
</dbReference>
<accession>A0A9W6X9R6</accession>
<dbReference type="PANTHER" id="PTHR22807">
    <property type="entry name" value="NOP2 YEAST -RELATED NOL1/NOP2/FMU SUN DOMAIN-CONTAINING"/>
    <property type="match status" value="1"/>
</dbReference>
<feature type="compositionally biased region" description="Basic and acidic residues" evidence="7">
    <location>
        <begin position="513"/>
        <end position="522"/>
    </location>
</feature>
<dbReference type="OrthoDB" id="435282at2759"/>
<dbReference type="GO" id="GO:0008173">
    <property type="term" value="F:RNA methyltransferase activity"/>
    <property type="evidence" value="ECO:0007669"/>
    <property type="project" value="InterPro"/>
</dbReference>
<feature type="binding site" evidence="6">
    <location>
        <position position="314"/>
    </location>
    <ligand>
        <name>S-adenosyl-L-methionine</name>
        <dbReference type="ChEBI" id="CHEBI:59789"/>
    </ligand>
</feature>
<evidence type="ECO:0000256" key="6">
    <source>
        <dbReference type="PROSITE-ProRule" id="PRU01023"/>
    </source>
</evidence>
<dbReference type="InterPro" id="IPR001678">
    <property type="entry name" value="MeTrfase_RsmB-F_NOP2_dom"/>
</dbReference>
<comment type="catalytic activity">
    <reaction evidence="5">
        <text>a cytidine in 25S rRNA + S-adenosyl-L-methionine = a 5-methylcytidine in 25S rRNA + S-adenosyl-L-homocysteine + H(+)</text>
        <dbReference type="Rhea" id="RHEA:47780"/>
        <dbReference type="Rhea" id="RHEA-COMP:11911"/>
        <dbReference type="Rhea" id="RHEA-COMP:11912"/>
        <dbReference type="ChEBI" id="CHEBI:15378"/>
        <dbReference type="ChEBI" id="CHEBI:57856"/>
        <dbReference type="ChEBI" id="CHEBI:59789"/>
        <dbReference type="ChEBI" id="CHEBI:74483"/>
        <dbReference type="ChEBI" id="CHEBI:82748"/>
    </reaction>
</comment>
<protein>
    <submittedName>
        <fullName evidence="9">Unnamed protein product</fullName>
    </submittedName>
</protein>
<sequence length="583" mass="64803">MYSIHVSIHGFHDCSIPVFVTPSQQSTFSHVADLSASSRGPVIRHYSCRSVRAMSELYKEAAELLHKLERRQGGLKSLAYAESTVHKRSSFALVCETLRYKPLLRELLAAVPESRKALKTPKTAKEPPALVFVALYDLLFGRQKIQGGGHVKKALVQHQTAFRAALARLKIKRKVASNEALLPPENRQQHLALPRYVRVNTLLASPDEADAFTREYDAKQDRDVRDLLVLPSGTELHEHAMVKSGKLVLQDKASCFPAFVLHGEHADAQDKQGDVIDACAAPGNKTSHLAMLLQQHDGDGQDGTTPKRRVFAFDRSPKRLELLKRRMQLAGAATRVQAELMSFLEVPVDGEKYRNVRSILLDPSCSGSGMTNRLDHLLDIASSRDTVLEPEDGAEYEEDTAKRLQSLADFQLEALRKAFSFPQVERVVYSTCSIFQKEDEEVVAAALKSEENLRAPRPFVLKPALTSWPRRGFEVAGLSADQAKALVRANGLEDSTNGFFVAYFERTDRAEGDAVASEESKKKPTAAIVKASGSAEKAESSEASKKRKVLSAAQKENRKRRKREKRKKNHAKSDKASTEDEDE</sequence>
<evidence type="ECO:0000256" key="7">
    <source>
        <dbReference type="SAM" id="MobiDB-lite"/>
    </source>
</evidence>
<evidence type="ECO:0000256" key="4">
    <source>
        <dbReference type="ARBA" id="ARBA00022884"/>
    </source>
</evidence>
<organism evidence="9 10">
    <name type="scientific">Phytophthora fragariaefolia</name>
    <dbReference type="NCBI Taxonomy" id="1490495"/>
    <lineage>
        <taxon>Eukaryota</taxon>
        <taxon>Sar</taxon>
        <taxon>Stramenopiles</taxon>
        <taxon>Oomycota</taxon>
        <taxon>Peronosporomycetes</taxon>
        <taxon>Peronosporales</taxon>
        <taxon>Peronosporaceae</taxon>
        <taxon>Phytophthora</taxon>
    </lineage>
</organism>
<feature type="active site" description="Nucleophile" evidence="6">
    <location>
        <position position="432"/>
    </location>
</feature>
<evidence type="ECO:0000256" key="2">
    <source>
        <dbReference type="ARBA" id="ARBA00022679"/>
    </source>
</evidence>
<evidence type="ECO:0000256" key="1">
    <source>
        <dbReference type="ARBA" id="ARBA00022603"/>
    </source>
</evidence>
<feature type="domain" description="SAM-dependent MTase RsmB/NOP-type" evidence="8">
    <location>
        <begin position="185"/>
        <end position="507"/>
    </location>
</feature>
<dbReference type="GO" id="GO:0005730">
    <property type="term" value="C:nucleolus"/>
    <property type="evidence" value="ECO:0007669"/>
    <property type="project" value="TreeGrafter"/>
</dbReference>
<keyword evidence="10" id="KW-1185">Reference proteome</keyword>
<evidence type="ECO:0000313" key="10">
    <source>
        <dbReference type="Proteomes" id="UP001165121"/>
    </source>
</evidence>
<dbReference type="GO" id="GO:0003723">
    <property type="term" value="F:RNA binding"/>
    <property type="evidence" value="ECO:0007669"/>
    <property type="project" value="UniProtKB-UniRule"/>
</dbReference>
<dbReference type="PRINTS" id="PR02008">
    <property type="entry name" value="RCMTFAMILY"/>
</dbReference>
<gene>
    <name evidence="9" type="ORF">Pfra01_000873400</name>
</gene>
<comment type="similarity">
    <text evidence="6">Belongs to the class I-like SAM-binding methyltransferase superfamily. RsmB/NOP family.</text>
</comment>
<dbReference type="InterPro" id="IPR049561">
    <property type="entry name" value="NSUN5_7_fdxn-like"/>
</dbReference>
<dbReference type="InterPro" id="IPR029063">
    <property type="entry name" value="SAM-dependent_MTases_sf"/>
</dbReference>
<reference evidence="9" key="1">
    <citation type="submission" date="2023-04" db="EMBL/GenBank/DDBJ databases">
        <title>Phytophthora fragariaefolia NBRC 109709.</title>
        <authorList>
            <person name="Ichikawa N."/>
            <person name="Sato H."/>
            <person name="Tonouchi N."/>
        </authorList>
    </citation>
    <scope>NUCLEOTIDE SEQUENCE</scope>
    <source>
        <strain evidence="9">NBRC 109709</strain>
    </source>
</reference>
<dbReference type="InterPro" id="IPR049560">
    <property type="entry name" value="MeTrfase_RsmB-F_NOP2_cat"/>
</dbReference>
<feature type="compositionally biased region" description="Basic residues" evidence="7">
    <location>
        <begin position="557"/>
        <end position="570"/>
    </location>
</feature>
<dbReference type="FunFam" id="3.40.50.150:FF:000164">
    <property type="entry name" value="Methyltransferase NSUN5, putative"/>
    <property type="match status" value="1"/>
</dbReference>
<dbReference type="Proteomes" id="UP001165121">
    <property type="component" value="Unassembled WGS sequence"/>
</dbReference>
<dbReference type="Gene3D" id="3.30.70.1170">
    <property type="entry name" value="Sun protein, domain 3"/>
    <property type="match status" value="1"/>
</dbReference>
<dbReference type="PROSITE" id="PS51686">
    <property type="entry name" value="SAM_MT_RSMB_NOP"/>
    <property type="match status" value="1"/>
</dbReference>
<keyword evidence="2 6" id="KW-0808">Transferase</keyword>
<dbReference type="PROSITE" id="PS50096">
    <property type="entry name" value="IQ"/>
    <property type="match status" value="1"/>
</dbReference>
<evidence type="ECO:0000313" key="9">
    <source>
        <dbReference type="EMBL" id="GMF34219.1"/>
    </source>
</evidence>
<dbReference type="InterPro" id="IPR048889">
    <property type="entry name" value="NSUN5_RCM1_N"/>
</dbReference>
<dbReference type="AlphaFoldDB" id="A0A9W6X9R6"/>
<feature type="compositionally biased region" description="Basic and acidic residues" evidence="7">
    <location>
        <begin position="571"/>
        <end position="583"/>
    </location>
</feature>